<feature type="compositionally biased region" description="Low complexity" evidence="1">
    <location>
        <begin position="1"/>
        <end position="16"/>
    </location>
</feature>
<dbReference type="Proteomes" id="UP000722125">
    <property type="component" value="Unassembled WGS sequence"/>
</dbReference>
<feature type="region of interest" description="Disordered" evidence="1">
    <location>
        <begin position="1"/>
        <end position="23"/>
    </location>
</feature>
<dbReference type="Gene3D" id="3.30.9.10">
    <property type="entry name" value="D-Amino Acid Oxidase, subunit A, domain 2"/>
    <property type="match status" value="1"/>
</dbReference>
<dbReference type="InterPro" id="IPR036188">
    <property type="entry name" value="FAD/NAD-bd_sf"/>
</dbReference>
<comment type="caution">
    <text evidence="3">The sequence shown here is derived from an EMBL/GenBank/DDBJ whole genome shotgun (WGS) entry which is preliminary data.</text>
</comment>
<dbReference type="SUPFAM" id="SSF51905">
    <property type="entry name" value="FAD/NAD(P)-binding domain"/>
    <property type="match status" value="1"/>
</dbReference>
<dbReference type="Pfam" id="PF01266">
    <property type="entry name" value="DAO"/>
    <property type="match status" value="1"/>
</dbReference>
<dbReference type="PANTHER" id="PTHR13847:SF281">
    <property type="entry name" value="FAD DEPENDENT OXIDOREDUCTASE DOMAIN-CONTAINING PROTEIN"/>
    <property type="match status" value="1"/>
</dbReference>
<protein>
    <submittedName>
        <fullName evidence="3">FAD-dependent oxidoreductase</fullName>
    </submittedName>
</protein>
<dbReference type="InterPro" id="IPR006076">
    <property type="entry name" value="FAD-dep_OxRdtase"/>
</dbReference>
<evidence type="ECO:0000313" key="4">
    <source>
        <dbReference type="Proteomes" id="UP000722125"/>
    </source>
</evidence>
<reference evidence="3 4" key="1">
    <citation type="submission" date="2021-05" db="EMBL/GenBank/DDBJ databases">
        <title>Description of Cellulomonas sp. DKR-3 sp. nov.</title>
        <authorList>
            <person name="Dahal R.H."/>
            <person name="Chaudhary D.K."/>
        </authorList>
    </citation>
    <scope>NUCLEOTIDE SEQUENCE [LARGE SCALE GENOMIC DNA]</scope>
    <source>
        <strain evidence="3 4">DKR-3</strain>
    </source>
</reference>
<proteinExistence type="predicted"/>
<evidence type="ECO:0000256" key="1">
    <source>
        <dbReference type="SAM" id="MobiDB-lite"/>
    </source>
</evidence>
<gene>
    <name evidence="3" type="ORF">KIN34_15755</name>
</gene>
<keyword evidence="4" id="KW-1185">Reference proteome</keyword>
<dbReference type="Gene3D" id="3.50.50.60">
    <property type="entry name" value="FAD/NAD(P)-binding domain"/>
    <property type="match status" value="1"/>
</dbReference>
<feature type="domain" description="FAD dependent oxidoreductase" evidence="2">
    <location>
        <begin position="32"/>
        <end position="378"/>
    </location>
</feature>
<evidence type="ECO:0000259" key="2">
    <source>
        <dbReference type="Pfam" id="PF01266"/>
    </source>
</evidence>
<organism evidence="3 4">
    <name type="scientific">Cellulomonas fulva</name>
    <dbReference type="NCBI Taxonomy" id="2835530"/>
    <lineage>
        <taxon>Bacteria</taxon>
        <taxon>Bacillati</taxon>
        <taxon>Actinomycetota</taxon>
        <taxon>Actinomycetes</taxon>
        <taxon>Micrococcales</taxon>
        <taxon>Cellulomonadaceae</taxon>
        <taxon>Cellulomonas</taxon>
    </lineage>
</organism>
<accession>A0ABS5U2X4</accession>
<dbReference type="PANTHER" id="PTHR13847">
    <property type="entry name" value="SARCOSINE DEHYDROGENASE-RELATED"/>
    <property type="match status" value="1"/>
</dbReference>
<name>A0ABS5U2X4_9CELL</name>
<evidence type="ECO:0000313" key="3">
    <source>
        <dbReference type="EMBL" id="MBT0995734.1"/>
    </source>
</evidence>
<dbReference type="RefSeq" id="WP_214352878.1">
    <property type="nucleotide sequence ID" value="NZ_JAHBOH010000002.1"/>
</dbReference>
<sequence length="395" mass="40397">MTPDAWDPADPAPWADESVGAQAPLDGDTTADVVVVGAGLTGLWAAYYLLDADPSLDVLLVDRGLTGQDERGLGACSSRVGLAPDALARRFGDAAARDARALLRDAVVEVGGVVAVEEIDCGFAFGGELLVAADDVALGRMLAAAHDAAAWGDEVHALDAAGVRERFGSDDVRGGSWSPDAARLSPGRLARGLRDVVLARGGRSVDHTPVVQAGAGAVLTTHGTVRAGIVVDTRPGGAPAEQAATIATAPLPAATWAAIGLERAELVAHSDGLRLVRTPDDRLVAGRARSGGSRAARLLDALSRRRASAPALHEALVDLLPALGEAPVTHAWRRPLAHPGALPQVTVLEEAPWRVARARSGGTGPAAANVAGRAVAELLTGSSSEWTAAPWVTHA</sequence>
<dbReference type="EMBL" id="JAHBOH010000002">
    <property type="protein sequence ID" value="MBT0995734.1"/>
    <property type="molecule type" value="Genomic_DNA"/>
</dbReference>